<dbReference type="InterPro" id="IPR013149">
    <property type="entry name" value="ADH-like_C"/>
</dbReference>
<dbReference type="Gene3D" id="3.40.50.720">
    <property type="entry name" value="NAD(P)-binding Rossmann-like Domain"/>
    <property type="match status" value="1"/>
</dbReference>
<dbReference type="CDD" id="cd05288">
    <property type="entry name" value="PGDH"/>
    <property type="match status" value="1"/>
</dbReference>
<keyword evidence="1" id="KW-0560">Oxidoreductase</keyword>
<dbReference type="InterPro" id="IPR020843">
    <property type="entry name" value="ER"/>
</dbReference>
<dbReference type="EMBL" id="BMIP01000006">
    <property type="protein sequence ID" value="GGD75209.1"/>
    <property type="molecule type" value="Genomic_DNA"/>
</dbReference>
<dbReference type="AlphaFoldDB" id="A0A917DX67"/>
<feature type="domain" description="Enoyl reductase (ER)" evidence="2">
    <location>
        <begin position="29"/>
        <end position="338"/>
    </location>
</feature>
<sequence>MSAGASDMAQRPATAREVHLLRRPGARMAADDLGIATVAVPPLQPGQFLVRNRLIALDPVRRVFFADGTAPLNAALFGFAIGTVTESRHPDFPEGAIVAHHGGFRDWAISTGANARLIPPTDDPLEWHADALGVGGFFAYVGLFEIGQLRPGETVFVSSAAGSVGSLVTQMARITGCRVIASAGSEAKCAWLREVAGADAAINYRDGEIAGQLSAAAPDGIDLFFDNVGGQQLDAALGVMAKGGRVVIAGMVSAYDALEPLSERHGGWTKQMLTSQVSLRSFDAFEHTRLWPKFQRAVGGWLRSGAISAQIHVLDGIEAVPDAFVDLLAGVRQGKTLVRVG</sequence>
<keyword evidence="4" id="KW-1185">Reference proteome</keyword>
<dbReference type="Pfam" id="PF16884">
    <property type="entry name" value="ADH_N_2"/>
    <property type="match status" value="1"/>
</dbReference>
<dbReference type="InterPro" id="IPR011032">
    <property type="entry name" value="GroES-like_sf"/>
</dbReference>
<dbReference type="InterPro" id="IPR041694">
    <property type="entry name" value="ADH_N_2"/>
</dbReference>
<dbReference type="PANTHER" id="PTHR43205">
    <property type="entry name" value="PROSTAGLANDIN REDUCTASE"/>
    <property type="match status" value="1"/>
</dbReference>
<dbReference type="SUPFAM" id="SSF51735">
    <property type="entry name" value="NAD(P)-binding Rossmann-fold domains"/>
    <property type="match status" value="1"/>
</dbReference>
<dbReference type="InterPro" id="IPR036291">
    <property type="entry name" value="NAD(P)-bd_dom_sf"/>
</dbReference>
<dbReference type="PANTHER" id="PTHR43205:SF7">
    <property type="entry name" value="PROSTAGLANDIN REDUCTASE 1"/>
    <property type="match status" value="1"/>
</dbReference>
<protein>
    <submittedName>
        <fullName evidence="3">NADP-dependent oxidoreductase</fullName>
    </submittedName>
</protein>
<comment type="caution">
    <text evidence="3">The sequence shown here is derived from an EMBL/GenBank/DDBJ whole genome shotgun (WGS) entry which is preliminary data.</text>
</comment>
<gene>
    <name evidence="3" type="ORF">GCM10010990_26030</name>
</gene>
<accession>A0A917DX67</accession>
<dbReference type="InterPro" id="IPR045010">
    <property type="entry name" value="MDR_fam"/>
</dbReference>
<name>A0A917DX67_9SPHN</name>
<proteinExistence type="predicted"/>
<dbReference type="FunFam" id="3.40.50.720:FF:000121">
    <property type="entry name" value="Prostaglandin reductase 2"/>
    <property type="match status" value="1"/>
</dbReference>
<dbReference type="SMART" id="SM00829">
    <property type="entry name" value="PKS_ER"/>
    <property type="match status" value="1"/>
</dbReference>
<dbReference type="Proteomes" id="UP000612349">
    <property type="component" value="Unassembled WGS sequence"/>
</dbReference>
<evidence type="ECO:0000313" key="4">
    <source>
        <dbReference type="Proteomes" id="UP000612349"/>
    </source>
</evidence>
<reference evidence="3" key="1">
    <citation type="journal article" date="2014" name="Int. J. Syst. Evol. Microbiol.">
        <title>Complete genome sequence of Corynebacterium casei LMG S-19264T (=DSM 44701T), isolated from a smear-ripened cheese.</title>
        <authorList>
            <consortium name="US DOE Joint Genome Institute (JGI-PGF)"/>
            <person name="Walter F."/>
            <person name="Albersmeier A."/>
            <person name="Kalinowski J."/>
            <person name="Ruckert C."/>
        </authorList>
    </citation>
    <scope>NUCLEOTIDE SEQUENCE</scope>
    <source>
        <strain evidence="3">CGMCC 1.15360</strain>
    </source>
</reference>
<evidence type="ECO:0000259" key="2">
    <source>
        <dbReference type="SMART" id="SM00829"/>
    </source>
</evidence>
<evidence type="ECO:0000256" key="1">
    <source>
        <dbReference type="ARBA" id="ARBA00023002"/>
    </source>
</evidence>
<dbReference type="GO" id="GO:0016628">
    <property type="term" value="F:oxidoreductase activity, acting on the CH-CH group of donors, NAD or NADP as acceptor"/>
    <property type="evidence" value="ECO:0007669"/>
    <property type="project" value="InterPro"/>
</dbReference>
<dbReference type="SUPFAM" id="SSF50129">
    <property type="entry name" value="GroES-like"/>
    <property type="match status" value="1"/>
</dbReference>
<organism evidence="3 4">
    <name type="scientific">Croceicoccus mobilis</name>
    <dbReference type="NCBI Taxonomy" id="1703339"/>
    <lineage>
        <taxon>Bacteria</taxon>
        <taxon>Pseudomonadati</taxon>
        <taxon>Pseudomonadota</taxon>
        <taxon>Alphaproteobacteria</taxon>
        <taxon>Sphingomonadales</taxon>
        <taxon>Erythrobacteraceae</taxon>
        <taxon>Croceicoccus</taxon>
    </lineage>
</organism>
<dbReference type="Pfam" id="PF00107">
    <property type="entry name" value="ADH_zinc_N"/>
    <property type="match status" value="1"/>
</dbReference>
<reference evidence="3" key="2">
    <citation type="submission" date="2020-09" db="EMBL/GenBank/DDBJ databases">
        <authorList>
            <person name="Sun Q."/>
            <person name="Zhou Y."/>
        </authorList>
    </citation>
    <scope>NUCLEOTIDE SEQUENCE</scope>
    <source>
        <strain evidence="3">CGMCC 1.15360</strain>
    </source>
</reference>
<evidence type="ECO:0000313" key="3">
    <source>
        <dbReference type="EMBL" id="GGD75209.1"/>
    </source>
</evidence>
<dbReference type="Gene3D" id="3.90.180.10">
    <property type="entry name" value="Medium-chain alcohol dehydrogenases, catalytic domain"/>
    <property type="match status" value="1"/>
</dbReference>